<dbReference type="Proteomes" id="UP000238218">
    <property type="component" value="Unassembled WGS sequence"/>
</dbReference>
<proteinExistence type="predicted"/>
<evidence type="ECO:0000313" key="2">
    <source>
        <dbReference type="Proteomes" id="UP000238218"/>
    </source>
</evidence>
<dbReference type="Gene3D" id="1.10.3460.10">
    <property type="entry name" value="Chlorophyll a/b binding protein domain"/>
    <property type="match status" value="1"/>
</dbReference>
<organism evidence="1 2">
    <name type="scientific">Aphanothece cf. minutissima CCALA 015</name>
    <dbReference type="NCBI Taxonomy" id="2107695"/>
    <lineage>
        <taxon>Bacteria</taxon>
        <taxon>Bacillati</taxon>
        <taxon>Cyanobacteriota</taxon>
        <taxon>Cyanophyceae</taxon>
        <taxon>Oscillatoriophycideae</taxon>
        <taxon>Chroococcales</taxon>
        <taxon>Aphanothecaceae</taxon>
        <taxon>Aphanothece</taxon>
    </lineage>
</organism>
<dbReference type="RefSeq" id="WP_106222864.1">
    <property type="nucleotide sequence ID" value="NZ_PVWP01000012.1"/>
</dbReference>
<reference evidence="1 2" key="1">
    <citation type="submission" date="2018-03" db="EMBL/GenBank/DDBJ databases">
        <title>The ancient ancestry and fast evolution of plastids.</title>
        <authorList>
            <person name="Moore K.R."/>
            <person name="Magnabosco C."/>
            <person name="Momper L."/>
            <person name="Gold D.A."/>
            <person name="Bosak T."/>
            <person name="Fournier G.P."/>
        </authorList>
    </citation>
    <scope>NUCLEOTIDE SEQUENCE [LARGE SCALE GENOMIC DNA]</scope>
    <source>
        <strain evidence="1 2">CCALA 015</strain>
    </source>
</reference>
<keyword evidence="2" id="KW-1185">Reference proteome</keyword>
<dbReference type="EMBL" id="PVWP01000012">
    <property type="protein sequence ID" value="PSB36101.1"/>
    <property type="molecule type" value="Genomic_DNA"/>
</dbReference>
<evidence type="ECO:0000313" key="1">
    <source>
        <dbReference type="EMBL" id="PSB36101.1"/>
    </source>
</evidence>
<comment type="caution">
    <text evidence="1">The sequence shown here is derived from an EMBL/GenBank/DDBJ whole genome shotgun (WGS) entry which is preliminary data.</text>
</comment>
<protein>
    <submittedName>
        <fullName evidence="1">High light inducible protein</fullName>
    </submittedName>
</protein>
<name>A0ABX5F4H5_9CHRO</name>
<dbReference type="SUPFAM" id="SSF103511">
    <property type="entry name" value="Chlorophyll a-b binding protein"/>
    <property type="match status" value="1"/>
</dbReference>
<gene>
    <name evidence="1" type="ORF">C7B81_15100</name>
</gene>
<sequence length="83" mass="9114">MDEDSRQQPGTDTAEPPFLYEPLERFGEGLTTSRPWNRSALAGVERLNGRVAMIGFLAALIGEELTGRGIVGQLALMLRWLLG</sequence>
<accession>A0ABX5F4H5</accession>